<dbReference type="PANTHER" id="PTHR31061:SF24">
    <property type="entry name" value="LD22376P"/>
    <property type="match status" value="1"/>
</dbReference>
<gene>
    <name evidence="2" type="ORF">GCM10023187_50970</name>
</gene>
<feature type="transmembrane region" description="Helical" evidence="1">
    <location>
        <begin position="171"/>
        <end position="201"/>
    </location>
</feature>
<feature type="transmembrane region" description="Helical" evidence="1">
    <location>
        <begin position="356"/>
        <end position="377"/>
    </location>
</feature>
<protein>
    <submittedName>
        <fullName evidence="2">DUF5009 domain-containing protein</fullName>
    </submittedName>
</protein>
<feature type="transmembrane region" description="Helical" evidence="1">
    <location>
        <begin position="76"/>
        <end position="98"/>
    </location>
</feature>
<keyword evidence="1" id="KW-0812">Transmembrane</keyword>
<feature type="transmembrane region" description="Helical" evidence="1">
    <location>
        <begin position="281"/>
        <end position="303"/>
    </location>
</feature>
<comment type="caution">
    <text evidence="2">The sequence shown here is derived from an EMBL/GenBank/DDBJ whole genome shotgun (WGS) entry which is preliminary data.</text>
</comment>
<feature type="transmembrane region" description="Helical" evidence="1">
    <location>
        <begin position="110"/>
        <end position="129"/>
    </location>
</feature>
<evidence type="ECO:0000256" key="1">
    <source>
        <dbReference type="SAM" id="Phobius"/>
    </source>
</evidence>
<feature type="transmembrane region" description="Helical" evidence="1">
    <location>
        <begin position="315"/>
        <end position="336"/>
    </location>
</feature>
<organism evidence="2 3">
    <name type="scientific">Nibrella viscosa</name>
    <dbReference type="NCBI Taxonomy" id="1084524"/>
    <lineage>
        <taxon>Bacteria</taxon>
        <taxon>Pseudomonadati</taxon>
        <taxon>Bacteroidota</taxon>
        <taxon>Cytophagia</taxon>
        <taxon>Cytophagales</taxon>
        <taxon>Spirosomataceae</taxon>
        <taxon>Nibrella</taxon>
    </lineage>
</organism>
<feature type="transmembrane region" description="Helical" evidence="1">
    <location>
        <begin position="141"/>
        <end position="159"/>
    </location>
</feature>
<accession>A0ABP8KYB7</accession>
<name>A0ABP8KYB7_9BACT</name>
<sequence length="385" mass="42449">MHQPITVTTSEPAVAQPAPVRRLLSLDTLRGFDMFWIIGGDNIFHALAKTTGWAWAIFMAEQFEHPAWNGFSPYDLIFPLFLFMAGVSTPFSIGSRLEKGAPKAELARKIITRGLILVLLGIIYNNGLFTTPLAEMRFPSVLGRIGLAGMCAQLIYVYAGRRAQYSWFAGLLLGYWAMLMLIPVPGCGAGVLTMECSLAGYVDRLLVPGHLYKTVHDPEGLLSTLPAIGNALLGIFAGTLLRTDGRTVGQARKTILLVLAGVACLLVGWAWSFVFPLNKNLWTSSFVLVTGGLSLLLLALFYWVIDVKNIKHWTLFFTVIGMNSILIYMAGSLIDFEHTAHYLFDGLIGFLSSEPAKAVAGVLAFLGVKWAFLYFLYRKKVFLRV</sequence>
<feature type="transmembrane region" description="Helical" evidence="1">
    <location>
        <begin position="221"/>
        <end position="242"/>
    </location>
</feature>
<dbReference type="PANTHER" id="PTHR31061">
    <property type="entry name" value="LD22376P"/>
    <property type="match status" value="1"/>
</dbReference>
<dbReference type="Proteomes" id="UP001500936">
    <property type="component" value="Unassembled WGS sequence"/>
</dbReference>
<feature type="transmembrane region" description="Helical" evidence="1">
    <location>
        <begin position="254"/>
        <end position="275"/>
    </location>
</feature>
<keyword evidence="1" id="KW-0472">Membrane</keyword>
<keyword evidence="3" id="KW-1185">Reference proteome</keyword>
<dbReference type="RefSeq" id="WP_345270885.1">
    <property type="nucleotide sequence ID" value="NZ_BAABHB010000016.1"/>
</dbReference>
<keyword evidence="1" id="KW-1133">Transmembrane helix</keyword>
<evidence type="ECO:0000313" key="3">
    <source>
        <dbReference type="Proteomes" id="UP001500936"/>
    </source>
</evidence>
<reference evidence="3" key="1">
    <citation type="journal article" date="2019" name="Int. J. Syst. Evol. Microbiol.">
        <title>The Global Catalogue of Microorganisms (GCM) 10K type strain sequencing project: providing services to taxonomists for standard genome sequencing and annotation.</title>
        <authorList>
            <consortium name="The Broad Institute Genomics Platform"/>
            <consortium name="The Broad Institute Genome Sequencing Center for Infectious Disease"/>
            <person name="Wu L."/>
            <person name="Ma J."/>
        </authorList>
    </citation>
    <scope>NUCLEOTIDE SEQUENCE [LARGE SCALE GENOMIC DNA]</scope>
    <source>
        <strain evidence="3">JCM 17925</strain>
    </source>
</reference>
<evidence type="ECO:0000313" key="2">
    <source>
        <dbReference type="EMBL" id="GAA4418005.1"/>
    </source>
</evidence>
<proteinExistence type="predicted"/>
<dbReference type="EMBL" id="BAABHB010000016">
    <property type="protein sequence ID" value="GAA4418005.1"/>
    <property type="molecule type" value="Genomic_DNA"/>
</dbReference>